<evidence type="ECO:0000256" key="3">
    <source>
        <dbReference type="ARBA" id="ARBA00022676"/>
    </source>
</evidence>
<accession>A0ABR8V5H0</accession>
<evidence type="ECO:0000256" key="4">
    <source>
        <dbReference type="ARBA" id="ARBA00022679"/>
    </source>
</evidence>
<comment type="similarity">
    <text evidence="1">Belongs to the glycosyltransferase 2 family.</text>
</comment>
<feature type="transmembrane region" description="Helical" evidence="9">
    <location>
        <begin position="276"/>
        <end position="301"/>
    </location>
</feature>
<evidence type="ECO:0000313" key="11">
    <source>
        <dbReference type="EMBL" id="MBD7999902.1"/>
    </source>
</evidence>
<dbReference type="Proteomes" id="UP000633601">
    <property type="component" value="Unassembled WGS sequence"/>
</dbReference>
<evidence type="ECO:0000313" key="12">
    <source>
        <dbReference type="Proteomes" id="UP000633601"/>
    </source>
</evidence>
<evidence type="ECO:0000256" key="6">
    <source>
        <dbReference type="ARBA" id="ARBA00022985"/>
    </source>
</evidence>
<keyword evidence="2" id="KW-1003">Cell membrane</keyword>
<feature type="domain" description="Glycosyltransferase 2-like" evidence="10">
    <location>
        <begin position="11"/>
        <end position="148"/>
    </location>
</feature>
<keyword evidence="7 9" id="KW-1133">Transmembrane helix</keyword>
<feature type="transmembrane region" description="Helical" evidence="9">
    <location>
        <begin position="241"/>
        <end position="264"/>
    </location>
</feature>
<keyword evidence="8 9" id="KW-0472">Membrane</keyword>
<dbReference type="InterPro" id="IPR050256">
    <property type="entry name" value="Glycosyltransferase_2"/>
</dbReference>
<name>A0ABR8V5H0_9CELL</name>
<organism evidence="11 12">
    <name type="scientific">Oerskovia gallyi</name>
    <dbReference type="NCBI Taxonomy" id="2762226"/>
    <lineage>
        <taxon>Bacteria</taxon>
        <taxon>Bacillati</taxon>
        <taxon>Actinomycetota</taxon>
        <taxon>Actinomycetes</taxon>
        <taxon>Micrococcales</taxon>
        <taxon>Cellulomonadaceae</taxon>
        <taxon>Oerskovia</taxon>
    </lineage>
</organism>
<dbReference type="PANTHER" id="PTHR48090:SF3">
    <property type="entry name" value="UNDECAPRENYL-PHOSPHATE 4-DEOXY-4-FORMAMIDO-L-ARABINOSE TRANSFERASE"/>
    <property type="match status" value="1"/>
</dbReference>
<keyword evidence="12" id="KW-1185">Reference proteome</keyword>
<evidence type="ECO:0000259" key="10">
    <source>
        <dbReference type="Pfam" id="PF00535"/>
    </source>
</evidence>
<keyword evidence="6" id="KW-0448">Lipopolysaccharide biosynthesis</keyword>
<keyword evidence="5 9" id="KW-0812">Transmembrane</keyword>
<dbReference type="InterPro" id="IPR001173">
    <property type="entry name" value="Glyco_trans_2-like"/>
</dbReference>
<evidence type="ECO:0000256" key="2">
    <source>
        <dbReference type="ARBA" id="ARBA00022475"/>
    </source>
</evidence>
<dbReference type="Pfam" id="PF00535">
    <property type="entry name" value="Glycos_transf_2"/>
    <property type="match status" value="1"/>
</dbReference>
<proteinExistence type="inferred from homology"/>
<dbReference type="InterPro" id="IPR029044">
    <property type="entry name" value="Nucleotide-diphossugar_trans"/>
</dbReference>
<keyword evidence="4" id="KW-0808">Transferase</keyword>
<dbReference type="PANTHER" id="PTHR48090">
    <property type="entry name" value="UNDECAPRENYL-PHOSPHATE 4-DEOXY-4-FORMAMIDO-L-ARABINOSE TRANSFERASE-RELATED"/>
    <property type="match status" value="1"/>
</dbReference>
<sequence>MVGPEQIVDLSVVVPVYRGAETIAQVIDELKPLVAGETTPEGRSFRLIEAILVWDHGPDDSPAVMQALAEEFPWIRNVWLSRNFGQHPATVAGLAASRGEWVVTMDEDGQHAPADIARMLDIAYDTASTLVYAAPTNDAPHSVVRNLGSRITKRGVLPALSGRKGVEFHSFRLIHGEHARGVAAYCGPGVYLDVALGWVISDVAACPVELRTEGREATSYSMRRLVSHLWRLVLSSGNRPLRIVSATGVIAALAGMVYAVFVVLQRVTGQVEVEGWASTTVVVLILGGLILIALGVVAEYVGMAAAMSMGKPLYVLSSDVTPRLRAAVRDKRGDG</sequence>
<comment type="caution">
    <text evidence="11">The sequence shown here is derived from an EMBL/GenBank/DDBJ whole genome shotgun (WGS) entry which is preliminary data.</text>
</comment>
<evidence type="ECO:0000256" key="9">
    <source>
        <dbReference type="SAM" id="Phobius"/>
    </source>
</evidence>
<dbReference type="SUPFAM" id="SSF53448">
    <property type="entry name" value="Nucleotide-diphospho-sugar transferases"/>
    <property type="match status" value="1"/>
</dbReference>
<evidence type="ECO:0000256" key="8">
    <source>
        <dbReference type="ARBA" id="ARBA00023136"/>
    </source>
</evidence>
<keyword evidence="3" id="KW-0328">Glycosyltransferase</keyword>
<evidence type="ECO:0000256" key="7">
    <source>
        <dbReference type="ARBA" id="ARBA00022989"/>
    </source>
</evidence>
<evidence type="ECO:0000256" key="5">
    <source>
        <dbReference type="ARBA" id="ARBA00022692"/>
    </source>
</evidence>
<evidence type="ECO:0000256" key="1">
    <source>
        <dbReference type="ARBA" id="ARBA00006739"/>
    </source>
</evidence>
<dbReference type="Gene3D" id="3.90.550.10">
    <property type="entry name" value="Spore Coat Polysaccharide Biosynthesis Protein SpsA, Chain A"/>
    <property type="match status" value="1"/>
</dbReference>
<gene>
    <name evidence="11" type="ORF">H9640_15215</name>
</gene>
<protein>
    <submittedName>
        <fullName evidence="11">Glycosyltransferase</fullName>
    </submittedName>
</protein>
<dbReference type="EMBL" id="JACSQE010000012">
    <property type="protein sequence ID" value="MBD7999902.1"/>
    <property type="molecule type" value="Genomic_DNA"/>
</dbReference>
<reference evidence="11 12" key="1">
    <citation type="submission" date="2020-08" db="EMBL/GenBank/DDBJ databases">
        <title>A Genomic Blueprint of the Chicken Gut Microbiome.</title>
        <authorList>
            <person name="Gilroy R."/>
            <person name="Ravi A."/>
            <person name="Getino M."/>
            <person name="Pursley I."/>
            <person name="Horton D.L."/>
            <person name="Alikhan N.-F."/>
            <person name="Baker D."/>
            <person name="Gharbi K."/>
            <person name="Hall N."/>
            <person name="Watson M."/>
            <person name="Adriaenssens E.M."/>
            <person name="Foster-Nyarko E."/>
            <person name="Jarju S."/>
            <person name="Secka A."/>
            <person name="Antonio M."/>
            <person name="Oren A."/>
            <person name="Chaudhuri R."/>
            <person name="La Ragione R.M."/>
            <person name="Hildebrand F."/>
            <person name="Pallen M.J."/>
        </authorList>
    </citation>
    <scope>NUCLEOTIDE SEQUENCE [LARGE SCALE GENOMIC DNA]</scope>
    <source>
        <strain evidence="11 12">Sa2CUA8</strain>
    </source>
</reference>